<organism evidence="1 2">
    <name type="scientific">Arthrobacter nitrophenolicus</name>
    <dbReference type="NCBI Taxonomy" id="683150"/>
    <lineage>
        <taxon>Bacteria</taxon>
        <taxon>Bacillati</taxon>
        <taxon>Actinomycetota</taxon>
        <taxon>Actinomycetes</taxon>
        <taxon>Micrococcales</taxon>
        <taxon>Micrococcaceae</taxon>
        <taxon>Arthrobacter</taxon>
    </lineage>
</organism>
<keyword evidence="2" id="KW-1185">Reference proteome</keyword>
<name>A0ACC6TLE4_9MICC</name>
<keyword evidence="1" id="KW-0813">Transport</keyword>
<proteinExistence type="predicted"/>
<sequence>MFNSTHRGNSPHRAKQGAGGALSALLLVALAACGTDASSSSKSGEVDVAAAEADVAAAKERIAPYLVPVEKIDVDTPLTKKPEAGKVVKYIRYNNPTAAEYDAATEAAAAALQWKVAISAVDGADPQSVSNAMIRAVSEGADYIAVQAGSPTVMGQGLEAAKSAGIPVFQTAGVGEAEGIFGNAQADAAIDGNVGVTDQAIIDSEGRGTILYLNAPDFPNLADLDDIVPKHVEKNCGGCTLNKLGISAEGLSGDIASQVVNAIRQNPDTKYVVASFDTLTNGLPEALAAAGLDDVKIYINSPGNLAVKKIESGDFHAGLLTSNVNMPWLAFDQMARMSVGMDTLQAEHAKVSLQMWTTENMPKGETSWAQPGYQDQYKKLWQIS</sequence>
<comment type="caution">
    <text evidence="1">The sequence shown here is derived from an EMBL/GenBank/DDBJ whole genome shotgun (WGS) entry which is preliminary data.</text>
</comment>
<gene>
    <name evidence="1" type="ORF">ABIC98_004101</name>
</gene>
<evidence type="ECO:0000313" key="1">
    <source>
        <dbReference type="EMBL" id="MET3774425.1"/>
    </source>
</evidence>
<keyword evidence="1" id="KW-0762">Sugar transport</keyword>
<accession>A0ACC6TLE4</accession>
<dbReference type="EMBL" id="JBEPNJ010000033">
    <property type="protein sequence ID" value="MET3774425.1"/>
    <property type="molecule type" value="Genomic_DNA"/>
</dbReference>
<dbReference type="Proteomes" id="UP001549207">
    <property type="component" value="Unassembled WGS sequence"/>
</dbReference>
<protein>
    <submittedName>
        <fullName evidence="1">ABC-type sugar transport system substrate-binding protein</fullName>
    </submittedName>
</protein>
<reference evidence="1" key="1">
    <citation type="submission" date="2024-06" db="EMBL/GenBank/DDBJ databases">
        <title>Genomic Encyclopedia of Type Strains, Phase IV (KMG-IV): sequencing the most valuable type-strain genomes for metagenomic binning, comparative biology and taxonomic classification.</title>
        <authorList>
            <person name="Goeker M."/>
        </authorList>
    </citation>
    <scope>NUCLEOTIDE SEQUENCE</scope>
    <source>
        <strain evidence="1">SJCon</strain>
    </source>
</reference>
<evidence type="ECO:0000313" key="2">
    <source>
        <dbReference type="Proteomes" id="UP001549207"/>
    </source>
</evidence>